<keyword evidence="1" id="KW-0812">Transmembrane</keyword>
<keyword evidence="1" id="KW-1133">Transmembrane helix</keyword>
<feature type="transmembrane region" description="Helical" evidence="1">
    <location>
        <begin position="63"/>
        <end position="93"/>
    </location>
</feature>
<feature type="transmembrane region" description="Helical" evidence="1">
    <location>
        <begin position="139"/>
        <end position="160"/>
    </location>
</feature>
<keyword evidence="3" id="KW-1185">Reference proteome</keyword>
<accession>A0ABU9EH22</accession>
<name>A0ABU9EH22_9BACT</name>
<dbReference type="Pfam" id="PF19656">
    <property type="entry name" value="DUF6159"/>
    <property type="match status" value="1"/>
</dbReference>
<proteinExistence type="predicted"/>
<dbReference type="RefSeq" id="WP_405281122.1">
    <property type="nucleotide sequence ID" value="NZ_JBBHLI010000015.1"/>
</dbReference>
<evidence type="ECO:0000313" key="3">
    <source>
        <dbReference type="Proteomes" id="UP001484239"/>
    </source>
</evidence>
<comment type="caution">
    <text evidence="2">The sequence shown here is derived from an EMBL/GenBank/DDBJ whole genome shotgun (WGS) entry which is preliminary data.</text>
</comment>
<gene>
    <name evidence="2" type="ORF">WI372_17470</name>
</gene>
<feature type="transmembrane region" description="Helical" evidence="1">
    <location>
        <begin position="113"/>
        <end position="133"/>
    </location>
</feature>
<sequence>MAGSLANSWSLVKASAQVLKQDRELLVFPLLSGIATVLVAVTFILPLALAGGAEWFSGEQTSYFAWVVGFLFYMVQYTVIFFFNSALVGAALIRLEGGDPTVSDGMSIAMDRIGAILGYAALAATVGMILRAVSERVGFVGRIVAGFVGLGWTLATYLAVPVLVSKDVGPIDAVKESAGLFRRTWGEQMVAGFGIGWAFFLMGVSWTLVVVAVITGLATLGAGAALILPAIGLAVLGYILLGLVASALQGIYTAALYRHASGGRVEGFDATMLTGAFRAPRGFARR</sequence>
<dbReference type="InterPro" id="IPR046157">
    <property type="entry name" value="DUF6159"/>
</dbReference>
<feature type="transmembrane region" description="Helical" evidence="1">
    <location>
        <begin position="226"/>
        <end position="248"/>
    </location>
</feature>
<dbReference type="EMBL" id="JBBHLI010000015">
    <property type="protein sequence ID" value="MEK9502790.1"/>
    <property type="molecule type" value="Genomic_DNA"/>
</dbReference>
<feature type="transmembrane region" description="Helical" evidence="1">
    <location>
        <begin position="190"/>
        <end position="214"/>
    </location>
</feature>
<evidence type="ECO:0000256" key="1">
    <source>
        <dbReference type="SAM" id="Phobius"/>
    </source>
</evidence>
<keyword evidence="1" id="KW-0472">Membrane</keyword>
<dbReference type="Proteomes" id="UP001484239">
    <property type="component" value="Unassembled WGS sequence"/>
</dbReference>
<evidence type="ECO:0000313" key="2">
    <source>
        <dbReference type="EMBL" id="MEK9502790.1"/>
    </source>
</evidence>
<feature type="transmembrane region" description="Helical" evidence="1">
    <location>
        <begin position="25"/>
        <end position="51"/>
    </location>
</feature>
<protein>
    <submittedName>
        <fullName evidence="2">DUF6159 family protein</fullName>
    </submittedName>
</protein>
<reference evidence="2 3" key="1">
    <citation type="submission" date="2024-02" db="EMBL/GenBank/DDBJ databases">
        <title>A novel Gemmatimonadota bacterium.</title>
        <authorList>
            <person name="Du Z.-J."/>
            <person name="Ye Y.-Q."/>
        </authorList>
    </citation>
    <scope>NUCLEOTIDE SEQUENCE [LARGE SCALE GENOMIC DNA]</scope>
    <source>
        <strain evidence="2 3">DH-20</strain>
    </source>
</reference>
<organism evidence="2 3">
    <name type="scientific">Gaopeijia maritima</name>
    <dbReference type="NCBI Taxonomy" id="3119007"/>
    <lineage>
        <taxon>Bacteria</taxon>
        <taxon>Pseudomonadati</taxon>
        <taxon>Gemmatimonadota</taxon>
        <taxon>Longimicrobiia</taxon>
        <taxon>Gaopeijiales</taxon>
        <taxon>Gaopeijiaceae</taxon>
        <taxon>Gaopeijia</taxon>
    </lineage>
</organism>